<keyword evidence="1" id="KW-0436">Ligase</keyword>
<dbReference type="GO" id="GO:0015631">
    <property type="term" value="F:tubulin binding"/>
    <property type="evidence" value="ECO:0007669"/>
    <property type="project" value="TreeGrafter"/>
</dbReference>
<dbReference type="Gene3D" id="3.30.470.20">
    <property type="entry name" value="ATP-grasp fold, B domain"/>
    <property type="match status" value="1"/>
</dbReference>
<evidence type="ECO:0000256" key="2">
    <source>
        <dbReference type="ARBA" id="ARBA00022741"/>
    </source>
</evidence>
<dbReference type="PANTHER" id="PTHR12241">
    <property type="entry name" value="TUBULIN POLYGLUTAMYLASE"/>
    <property type="match status" value="1"/>
</dbReference>
<organism evidence="5">
    <name type="scientific">Lygus hesperus</name>
    <name type="common">Western plant bug</name>
    <dbReference type="NCBI Taxonomy" id="30085"/>
    <lineage>
        <taxon>Eukaryota</taxon>
        <taxon>Metazoa</taxon>
        <taxon>Ecdysozoa</taxon>
        <taxon>Arthropoda</taxon>
        <taxon>Hexapoda</taxon>
        <taxon>Insecta</taxon>
        <taxon>Pterygota</taxon>
        <taxon>Neoptera</taxon>
        <taxon>Paraneoptera</taxon>
        <taxon>Hemiptera</taxon>
        <taxon>Heteroptera</taxon>
        <taxon>Panheteroptera</taxon>
        <taxon>Cimicomorpha</taxon>
        <taxon>Miridae</taxon>
        <taxon>Mirini</taxon>
        <taxon>Lygus</taxon>
    </lineage>
</organism>
<dbReference type="PROSITE" id="PS51221">
    <property type="entry name" value="TTL"/>
    <property type="match status" value="1"/>
</dbReference>
<dbReference type="GO" id="GO:0070740">
    <property type="term" value="F:tubulin-glutamic acid ligase activity"/>
    <property type="evidence" value="ECO:0007669"/>
    <property type="project" value="TreeGrafter"/>
</dbReference>
<gene>
    <name evidence="5" type="primary">Ttll5</name>
    <name evidence="5" type="ORF">CM83_12272</name>
</gene>
<evidence type="ECO:0000256" key="1">
    <source>
        <dbReference type="ARBA" id="ARBA00022598"/>
    </source>
</evidence>
<evidence type="ECO:0000256" key="4">
    <source>
        <dbReference type="SAM" id="MobiDB-lite"/>
    </source>
</evidence>
<dbReference type="GO" id="GO:0036064">
    <property type="term" value="C:ciliary basal body"/>
    <property type="evidence" value="ECO:0007669"/>
    <property type="project" value="TreeGrafter"/>
</dbReference>
<protein>
    <submittedName>
        <fullName evidence="5">Tubulin polyglutamylase TTLL5</fullName>
    </submittedName>
</protein>
<feature type="compositionally biased region" description="Low complexity" evidence="4">
    <location>
        <begin position="71"/>
        <end position="91"/>
    </location>
</feature>
<proteinExistence type="predicted"/>
<dbReference type="GO" id="GO:0005524">
    <property type="term" value="F:ATP binding"/>
    <property type="evidence" value="ECO:0007669"/>
    <property type="project" value="UniProtKB-KW"/>
</dbReference>
<dbReference type="EMBL" id="GBHO01025351">
    <property type="protein sequence ID" value="JAG18253.1"/>
    <property type="molecule type" value="Transcribed_RNA"/>
</dbReference>
<dbReference type="InterPro" id="IPR004344">
    <property type="entry name" value="TTL/TTLL_fam"/>
</dbReference>
<evidence type="ECO:0000313" key="5">
    <source>
        <dbReference type="EMBL" id="JAG18253.1"/>
    </source>
</evidence>
<accession>A0A0A9XHG6</accession>
<dbReference type="GO" id="GO:0000226">
    <property type="term" value="P:microtubule cytoskeleton organization"/>
    <property type="evidence" value="ECO:0007669"/>
    <property type="project" value="TreeGrafter"/>
</dbReference>
<dbReference type="AlphaFoldDB" id="A0A0A9XHG6"/>
<keyword evidence="2" id="KW-0547">Nucleotide-binding</keyword>
<evidence type="ECO:0000256" key="3">
    <source>
        <dbReference type="ARBA" id="ARBA00022840"/>
    </source>
</evidence>
<dbReference type="Pfam" id="PF03133">
    <property type="entry name" value="TTL"/>
    <property type="match status" value="1"/>
</dbReference>
<keyword evidence="3" id="KW-0067">ATP-binding</keyword>
<sequence>MVDDTLKVRLIEVNIMPSLATTTQLDRIIKSRMLAHLLTLVRVVPHRRNELGTGQNTQNKNVTLTGVSTLNANSRYTSSNSNNRTNHNMAMYIPHGSGPTRP</sequence>
<reference evidence="5" key="2">
    <citation type="submission" date="2014-07" db="EMBL/GenBank/DDBJ databases">
        <authorList>
            <person name="Hull J."/>
        </authorList>
    </citation>
    <scope>NUCLEOTIDE SEQUENCE</scope>
</reference>
<reference evidence="5" key="1">
    <citation type="journal article" date="2014" name="PLoS ONE">
        <title>Transcriptome-Based Identification of ABC Transporters in the Western Tarnished Plant Bug Lygus hesperus.</title>
        <authorList>
            <person name="Hull J.J."/>
            <person name="Chaney K."/>
            <person name="Geib S.M."/>
            <person name="Fabrick J.A."/>
            <person name="Brent C.S."/>
            <person name="Walsh D."/>
            <person name="Lavine L.C."/>
        </authorList>
    </citation>
    <scope>NUCLEOTIDE SEQUENCE</scope>
</reference>
<dbReference type="PANTHER" id="PTHR12241:SF160">
    <property type="entry name" value="TYROSINE LIGASE PROTEIN, PUTATIVE-RELATED"/>
    <property type="match status" value="1"/>
</dbReference>
<feature type="region of interest" description="Disordered" evidence="4">
    <location>
        <begin position="69"/>
        <end position="102"/>
    </location>
</feature>
<name>A0A0A9XHG6_LYGHE</name>